<evidence type="ECO:0000256" key="5">
    <source>
        <dbReference type="ARBA" id="ARBA00023002"/>
    </source>
</evidence>
<gene>
    <name evidence="10" type="ORF">CCS01_13365</name>
</gene>
<dbReference type="PRINTS" id="PR01437">
    <property type="entry name" value="NUOXDRDTASE4"/>
</dbReference>
<dbReference type="PANTHER" id="PTHR42682:SF5">
    <property type="entry name" value="HYDROGENASE-4 COMPONENT F"/>
    <property type="match status" value="1"/>
</dbReference>
<keyword evidence="3 7" id="KW-0812">Transmembrane</keyword>
<evidence type="ECO:0000256" key="8">
    <source>
        <dbReference type="SAM" id="Phobius"/>
    </source>
</evidence>
<dbReference type="OrthoDB" id="9768329at2"/>
<evidence type="ECO:0000256" key="2">
    <source>
        <dbReference type="ARBA" id="ARBA00022475"/>
    </source>
</evidence>
<feature type="transmembrane region" description="Helical" evidence="8">
    <location>
        <begin position="242"/>
        <end position="262"/>
    </location>
</feature>
<feature type="transmembrane region" description="Helical" evidence="8">
    <location>
        <begin position="202"/>
        <end position="222"/>
    </location>
</feature>
<feature type="transmembrane region" description="Helical" evidence="8">
    <location>
        <begin position="372"/>
        <end position="392"/>
    </location>
</feature>
<evidence type="ECO:0000313" key="10">
    <source>
        <dbReference type="EMBL" id="PPQ33824.1"/>
    </source>
</evidence>
<feature type="transmembrane region" description="Helical" evidence="8">
    <location>
        <begin position="156"/>
        <end position="182"/>
    </location>
</feature>
<dbReference type="PANTHER" id="PTHR42682">
    <property type="entry name" value="HYDROGENASE-4 COMPONENT F"/>
    <property type="match status" value="1"/>
</dbReference>
<dbReference type="AlphaFoldDB" id="A0A2S6NGV3"/>
<feature type="transmembrane region" description="Helical" evidence="8">
    <location>
        <begin position="312"/>
        <end position="332"/>
    </location>
</feature>
<feature type="transmembrane region" description="Helical" evidence="8">
    <location>
        <begin position="125"/>
        <end position="144"/>
    </location>
</feature>
<keyword evidence="2" id="KW-1003">Cell membrane</keyword>
<keyword evidence="4 8" id="KW-1133">Transmembrane helix</keyword>
<dbReference type="GO" id="GO:0008137">
    <property type="term" value="F:NADH dehydrogenase (ubiquinone) activity"/>
    <property type="evidence" value="ECO:0007669"/>
    <property type="project" value="InterPro"/>
</dbReference>
<feature type="transmembrane region" description="Helical" evidence="8">
    <location>
        <begin position="445"/>
        <end position="467"/>
    </location>
</feature>
<evidence type="ECO:0000256" key="3">
    <source>
        <dbReference type="ARBA" id="ARBA00022692"/>
    </source>
</evidence>
<evidence type="ECO:0000256" key="7">
    <source>
        <dbReference type="RuleBase" id="RU000320"/>
    </source>
</evidence>
<dbReference type="GO" id="GO:0042773">
    <property type="term" value="P:ATP synthesis coupled electron transport"/>
    <property type="evidence" value="ECO:0007669"/>
    <property type="project" value="InterPro"/>
</dbReference>
<dbReference type="InterPro" id="IPR001750">
    <property type="entry name" value="ND/Mrp_TM"/>
</dbReference>
<name>A0A2S6NGV3_RHOGL</name>
<dbReference type="InterPro" id="IPR052175">
    <property type="entry name" value="ComplexI-like_HydComp"/>
</dbReference>
<accession>A0A2S6NGV3</accession>
<reference evidence="10 11" key="1">
    <citation type="journal article" date="2018" name="Arch. Microbiol.">
        <title>New insights into the metabolic potential of the phototrophic purple bacterium Rhodopila globiformis DSM 161(T) from its draft genome sequence and evidence for a vanadium-dependent nitrogenase.</title>
        <authorList>
            <person name="Imhoff J.F."/>
            <person name="Rahn T."/>
            <person name="Kunzel S."/>
            <person name="Neulinger S.C."/>
        </authorList>
    </citation>
    <scope>NUCLEOTIDE SEQUENCE [LARGE SCALE GENOMIC DNA]</scope>
    <source>
        <strain evidence="10 11">DSM 161</strain>
    </source>
</reference>
<evidence type="ECO:0000259" key="9">
    <source>
        <dbReference type="Pfam" id="PF00361"/>
    </source>
</evidence>
<feature type="transmembrane region" description="Helical" evidence="8">
    <location>
        <begin position="6"/>
        <end position="23"/>
    </location>
</feature>
<sequence length="493" mass="52381">MVGILLLAVALAPLVAIILIVVARRPGLAAALNLTASIVSFAAAVPLPWLVQADPRVFWDGYIIVDALGAWVVLCAAVVYLLASIHAVGYMRLLDEPGRLPVFYALFAGFALTTLVGPMMNNAGLYWIAIELTTLVSTFLVAFERAAESIEAAWKYIIVVSGGISLALLGTILFYWAGSFVLGPTYDMTWEALRGAAPRMNHALLTLAFLLVLIGYGTKVGLAPMHTWLPDAHSEGPTPVSALLSGALLNTAMIGIIRYLAIADAAHTGPLLRLTLVALGVVSLIVAALFIVRQEGIKRLMAYSSVEHMGVIALGVGFGGPLGIAGALYHMLNHSLNKSLMFFGAGNMMRSYGTKDIADIRLVGRHFPVAGALWLAGAVAITGAPPFGLFASELTILRAGLQTSAAWASFVMAVLLIVIFIGFLNHFRLMYAEAPEQPDSVRGGLSAWCVAPMWLALLPLFALGLWWPQAVWAYFGGITHALGDGSLLAGHMP</sequence>
<protein>
    <recommendedName>
        <fullName evidence="9">NADH:quinone oxidoreductase/Mrp antiporter transmembrane domain-containing protein</fullName>
    </recommendedName>
</protein>
<feature type="transmembrane region" description="Helical" evidence="8">
    <location>
        <begin position="100"/>
        <end position="119"/>
    </location>
</feature>
<feature type="transmembrane region" description="Helical" evidence="8">
    <location>
        <begin position="63"/>
        <end position="88"/>
    </location>
</feature>
<keyword evidence="6 8" id="KW-0472">Membrane</keyword>
<evidence type="ECO:0000256" key="4">
    <source>
        <dbReference type="ARBA" id="ARBA00022989"/>
    </source>
</evidence>
<keyword evidence="5" id="KW-0560">Oxidoreductase</keyword>
<keyword evidence="11" id="KW-1185">Reference proteome</keyword>
<dbReference type="RefSeq" id="WP_104519350.1">
    <property type="nucleotide sequence ID" value="NZ_NHRY01000138.1"/>
</dbReference>
<comment type="caution">
    <text evidence="10">The sequence shown here is derived from an EMBL/GenBank/DDBJ whole genome shotgun (WGS) entry which is preliminary data.</text>
</comment>
<evidence type="ECO:0000313" key="11">
    <source>
        <dbReference type="Proteomes" id="UP000239724"/>
    </source>
</evidence>
<dbReference type="Proteomes" id="UP000239724">
    <property type="component" value="Unassembled WGS sequence"/>
</dbReference>
<evidence type="ECO:0000256" key="6">
    <source>
        <dbReference type="ARBA" id="ARBA00023136"/>
    </source>
</evidence>
<proteinExistence type="predicted"/>
<dbReference type="GO" id="GO:0005886">
    <property type="term" value="C:plasma membrane"/>
    <property type="evidence" value="ECO:0007669"/>
    <property type="project" value="UniProtKB-SubCell"/>
</dbReference>
<feature type="transmembrane region" description="Helical" evidence="8">
    <location>
        <begin position="30"/>
        <end position="51"/>
    </location>
</feature>
<dbReference type="GO" id="GO:0016491">
    <property type="term" value="F:oxidoreductase activity"/>
    <property type="evidence" value="ECO:0007669"/>
    <property type="project" value="UniProtKB-KW"/>
</dbReference>
<feature type="transmembrane region" description="Helical" evidence="8">
    <location>
        <begin position="404"/>
        <end position="425"/>
    </location>
</feature>
<organism evidence="10 11">
    <name type="scientific">Rhodopila globiformis</name>
    <name type="common">Rhodopseudomonas globiformis</name>
    <dbReference type="NCBI Taxonomy" id="1071"/>
    <lineage>
        <taxon>Bacteria</taxon>
        <taxon>Pseudomonadati</taxon>
        <taxon>Pseudomonadota</taxon>
        <taxon>Alphaproteobacteria</taxon>
        <taxon>Acetobacterales</taxon>
        <taxon>Acetobacteraceae</taxon>
        <taxon>Rhodopila</taxon>
    </lineage>
</organism>
<dbReference type="EMBL" id="NHRY01000138">
    <property type="protein sequence ID" value="PPQ33824.1"/>
    <property type="molecule type" value="Genomic_DNA"/>
</dbReference>
<feature type="domain" description="NADH:quinone oxidoreductase/Mrp antiporter transmembrane" evidence="9">
    <location>
        <begin position="125"/>
        <end position="412"/>
    </location>
</feature>
<dbReference type="Pfam" id="PF00361">
    <property type="entry name" value="Proton_antipo_M"/>
    <property type="match status" value="1"/>
</dbReference>
<feature type="transmembrane region" description="Helical" evidence="8">
    <location>
        <begin position="274"/>
        <end position="292"/>
    </location>
</feature>
<evidence type="ECO:0000256" key="1">
    <source>
        <dbReference type="ARBA" id="ARBA00004651"/>
    </source>
</evidence>
<dbReference type="InterPro" id="IPR003918">
    <property type="entry name" value="NADH_UbQ_OxRdtase"/>
</dbReference>
<comment type="subcellular location">
    <subcellularLocation>
        <location evidence="1">Cell membrane</location>
        <topology evidence="1">Multi-pass membrane protein</topology>
    </subcellularLocation>
    <subcellularLocation>
        <location evidence="7">Membrane</location>
        <topology evidence="7">Multi-pass membrane protein</topology>
    </subcellularLocation>
</comment>